<keyword evidence="8 10" id="KW-0030">Aminoacyl-tRNA synthetase</keyword>
<comment type="similarity">
    <text evidence="1">Belongs to the class-II aminoacyl-tRNA synthetase family.</text>
</comment>
<keyword evidence="7" id="KW-0648">Protein biosynthesis</keyword>
<evidence type="ECO:0000256" key="8">
    <source>
        <dbReference type="ARBA" id="ARBA00023146"/>
    </source>
</evidence>
<dbReference type="PANTHER" id="PTHR11777:SF9">
    <property type="entry name" value="ALANINE--TRNA LIGASE, CYTOPLASMIC"/>
    <property type="match status" value="1"/>
</dbReference>
<proteinExistence type="inferred from homology"/>
<reference evidence="10" key="1">
    <citation type="submission" date="2022-06" db="EMBL/GenBank/DDBJ databases">
        <authorList>
            <consortium name="SYNGENTA / RWTH Aachen University"/>
        </authorList>
    </citation>
    <scope>NUCLEOTIDE SEQUENCE</scope>
</reference>
<keyword evidence="2" id="KW-0820">tRNA-binding</keyword>
<evidence type="ECO:0000256" key="7">
    <source>
        <dbReference type="ARBA" id="ARBA00022917"/>
    </source>
</evidence>
<feature type="domain" description="Alanyl-transfer RNA synthetases family profile" evidence="9">
    <location>
        <begin position="1"/>
        <end position="94"/>
    </location>
</feature>
<dbReference type="Pfam" id="PF01411">
    <property type="entry name" value="tRNA-synt_2c"/>
    <property type="match status" value="1"/>
</dbReference>
<dbReference type="InterPro" id="IPR009000">
    <property type="entry name" value="Transl_B-barrel_sf"/>
</dbReference>
<keyword evidence="4" id="KW-0547">Nucleotide-binding</keyword>
<dbReference type="SUPFAM" id="SSF50447">
    <property type="entry name" value="Translation proteins"/>
    <property type="match status" value="1"/>
</dbReference>
<evidence type="ECO:0000256" key="6">
    <source>
        <dbReference type="ARBA" id="ARBA00022884"/>
    </source>
</evidence>
<dbReference type="GO" id="GO:0006419">
    <property type="term" value="P:alanyl-tRNA aminoacylation"/>
    <property type="evidence" value="ECO:0007669"/>
    <property type="project" value="InterPro"/>
</dbReference>
<keyword evidence="5" id="KW-0067">ATP-binding</keyword>
<accession>A0AAV0BCH6</accession>
<evidence type="ECO:0000256" key="3">
    <source>
        <dbReference type="ARBA" id="ARBA00022598"/>
    </source>
</evidence>
<evidence type="ECO:0000256" key="5">
    <source>
        <dbReference type="ARBA" id="ARBA00022840"/>
    </source>
</evidence>
<keyword evidence="3" id="KW-0436">Ligase</keyword>
<dbReference type="PANTHER" id="PTHR11777">
    <property type="entry name" value="ALANYL-TRNA SYNTHETASE"/>
    <property type="match status" value="1"/>
</dbReference>
<evidence type="ECO:0000313" key="10">
    <source>
        <dbReference type="EMBL" id="CAH7682903.1"/>
    </source>
</evidence>
<organism evidence="10 11">
    <name type="scientific">Phakopsora pachyrhizi</name>
    <name type="common">Asian soybean rust disease fungus</name>
    <dbReference type="NCBI Taxonomy" id="170000"/>
    <lineage>
        <taxon>Eukaryota</taxon>
        <taxon>Fungi</taxon>
        <taxon>Dikarya</taxon>
        <taxon>Basidiomycota</taxon>
        <taxon>Pucciniomycotina</taxon>
        <taxon>Pucciniomycetes</taxon>
        <taxon>Pucciniales</taxon>
        <taxon>Phakopsoraceae</taxon>
        <taxon>Phakopsora</taxon>
    </lineage>
</organism>
<dbReference type="InterPro" id="IPR050058">
    <property type="entry name" value="Ala-tRNA_ligase"/>
</dbReference>
<evidence type="ECO:0000313" key="11">
    <source>
        <dbReference type="Proteomes" id="UP001153365"/>
    </source>
</evidence>
<keyword evidence="11" id="KW-1185">Reference proteome</keyword>
<dbReference type="Gene3D" id="2.40.30.130">
    <property type="match status" value="1"/>
</dbReference>
<evidence type="ECO:0000259" key="9">
    <source>
        <dbReference type="PROSITE" id="PS50860"/>
    </source>
</evidence>
<dbReference type="GO" id="GO:0002161">
    <property type="term" value="F:aminoacyl-tRNA deacylase activity"/>
    <property type="evidence" value="ECO:0007669"/>
    <property type="project" value="TreeGrafter"/>
</dbReference>
<evidence type="ECO:0000256" key="1">
    <source>
        <dbReference type="ARBA" id="ARBA00008226"/>
    </source>
</evidence>
<dbReference type="InterPro" id="IPR018165">
    <property type="entry name" value="Ala-tRNA-synth_IIc_core"/>
</dbReference>
<dbReference type="GO" id="GO:0005739">
    <property type="term" value="C:mitochondrion"/>
    <property type="evidence" value="ECO:0007669"/>
    <property type="project" value="TreeGrafter"/>
</dbReference>
<comment type="caution">
    <text evidence="10">The sequence shown here is derived from an EMBL/GenBank/DDBJ whole genome shotgun (WGS) entry which is preliminary data.</text>
</comment>
<dbReference type="EMBL" id="CALTRL010004336">
    <property type="protein sequence ID" value="CAH7682903.1"/>
    <property type="molecule type" value="Genomic_DNA"/>
</dbReference>
<gene>
    <name evidence="10" type="ORF">PPACK8108_LOCUS16066</name>
</gene>
<dbReference type="Proteomes" id="UP001153365">
    <property type="component" value="Unassembled WGS sequence"/>
</dbReference>
<name>A0AAV0BCH6_PHAPC</name>
<dbReference type="AlphaFoldDB" id="A0AAV0BCH6"/>
<keyword evidence="6" id="KW-0694">RNA-binding</keyword>
<dbReference type="GO" id="GO:0000049">
    <property type="term" value="F:tRNA binding"/>
    <property type="evidence" value="ECO:0007669"/>
    <property type="project" value="UniProtKB-KW"/>
</dbReference>
<dbReference type="InterPro" id="IPR018164">
    <property type="entry name" value="Ala-tRNA-synth_IIc_N"/>
</dbReference>
<dbReference type="PROSITE" id="PS50860">
    <property type="entry name" value="AA_TRNA_LIGASE_II_ALA"/>
    <property type="match status" value="1"/>
</dbReference>
<evidence type="ECO:0000256" key="2">
    <source>
        <dbReference type="ARBA" id="ARBA00022555"/>
    </source>
</evidence>
<protein>
    <submittedName>
        <fullName evidence="10">tRNA synthetases class II (A)-domain-containing protein</fullName>
    </submittedName>
</protein>
<dbReference type="GO" id="GO:0005524">
    <property type="term" value="F:ATP binding"/>
    <property type="evidence" value="ECO:0007669"/>
    <property type="project" value="UniProtKB-KW"/>
</dbReference>
<dbReference type="GO" id="GO:0004813">
    <property type="term" value="F:alanine-tRNA ligase activity"/>
    <property type="evidence" value="ECO:0007669"/>
    <property type="project" value="InterPro"/>
</dbReference>
<sequence>MGNFIQFRVLLDKTNFYAEQGGQESDTGSLSNIEKNSKFDVEDVQVYKGYVLHVGAFTEGRLTIGDLVFAAYDELLRWPIRNNHTGTHILNIAL</sequence>
<evidence type="ECO:0000256" key="4">
    <source>
        <dbReference type="ARBA" id="ARBA00022741"/>
    </source>
</evidence>